<feature type="domain" description="Peptidase C-terminal archaeal/bacterial" evidence="2">
    <location>
        <begin position="63"/>
        <end position="143"/>
    </location>
</feature>
<evidence type="ECO:0000256" key="1">
    <source>
        <dbReference type="SAM" id="SignalP"/>
    </source>
</evidence>
<sequence>MFIRITAKLLIFATACLGMVAHAGEKTINEIEINHPIGTAQSLSIPGAALVPAELGNGGSDDLDYFSFRATAGDVVTIDINNGWGGTQSVDTVLAVFDSGPEYKMLRFNDDATSPDDGSISQYDSRIDDFVAPTTGRYIVGVSNFPRYFIDGGDVRYPDYGKEGDYSLEITGVTAQVKQVAIRVKPGKGKVKPINPKSRGSIPVTILGGPDFNPLNIDTDTLTFGATGEENSLVKCNRKGVDLNQDGRIDRLCHFDNRKAGFRMTDAEGTVRGQTRDGTAFEGTGYLNVVPAEKARH</sequence>
<dbReference type="OrthoDB" id="5791889at2"/>
<evidence type="ECO:0000313" key="3">
    <source>
        <dbReference type="EMBL" id="TDX97911.1"/>
    </source>
</evidence>
<name>A0A4R8IP09_9GAMM</name>
<dbReference type="Proteomes" id="UP000294914">
    <property type="component" value="Unassembled WGS sequence"/>
</dbReference>
<keyword evidence="4" id="KW-1185">Reference proteome</keyword>
<dbReference type="InterPro" id="IPR007280">
    <property type="entry name" value="Peptidase_C_arc/bac"/>
</dbReference>
<dbReference type="Pfam" id="PF04151">
    <property type="entry name" value="PPC"/>
    <property type="match status" value="1"/>
</dbReference>
<organism evidence="3 4">
    <name type="scientific">Thiohalophilus thiocyanatoxydans</name>
    <dbReference type="NCBI Taxonomy" id="381308"/>
    <lineage>
        <taxon>Bacteria</taxon>
        <taxon>Pseudomonadati</taxon>
        <taxon>Pseudomonadota</taxon>
        <taxon>Gammaproteobacteria</taxon>
        <taxon>Thiohalomonadales</taxon>
        <taxon>Thiohalophilaceae</taxon>
        <taxon>Thiohalophilus</taxon>
    </lineage>
</organism>
<proteinExistence type="predicted"/>
<dbReference type="Gene3D" id="2.60.120.380">
    <property type="match status" value="1"/>
</dbReference>
<reference evidence="3 4" key="1">
    <citation type="submission" date="2019-03" db="EMBL/GenBank/DDBJ databases">
        <title>Genomic Encyclopedia of Type Strains, Phase IV (KMG-IV): sequencing the most valuable type-strain genomes for metagenomic binning, comparative biology and taxonomic classification.</title>
        <authorList>
            <person name="Goeker M."/>
        </authorList>
    </citation>
    <scope>NUCLEOTIDE SEQUENCE [LARGE SCALE GENOMIC DNA]</scope>
    <source>
        <strain evidence="3 4">DSM 16326</strain>
    </source>
</reference>
<dbReference type="AlphaFoldDB" id="A0A4R8IP09"/>
<comment type="caution">
    <text evidence="3">The sequence shown here is derived from an EMBL/GenBank/DDBJ whole genome shotgun (WGS) entry which is preliminary data.</text>
</comment>
<feature type="signal peptide" evidence="1">
    <location>
        <begin position="1"/>
        <end position="23"/>
    </location>
</feature>
<feature type="chain" id="PRO_5020806149" evidence="1">
    <location>
        <begin position="24"/>
        <end position="297"/>
    </location>
</feature>
<gene>
    <name evidence="3" type="ORF">EDC23_2714</name>
</gene>
<dbReference type="EMBL" id="SOQX01000010">
    <property type="protein sequence ID" value="TDX97911.1"/>
    <property type="molecule type" value="Genomic_DNA"/>
</dbReference>
<accession>A0A4R8IP09</accession>
<evidence type="ECO:0000313" key="4">
    <source>
        <dbReference type="Proteomes" id="UP000294914"/>
    </source>
</evidence>
<keyword evidence="1" id="KW-0732">Signal</keyword>
<evidence type="ECO:0000259" key="2">
    <source>
        <dbReference type="Pfam" id="PF04151"/>
    </source>
</evidence>
<protein>
    <submittedName>
        <fullName evidence="3">Pre-peptidase</fullName>
    </submittedName>
</protein>